<gene>
    <name evidence="1" type="ORF">LVIROSA_LOCUS32340</name>
</gene>
<comment type="caution">
    <text evidence="1">The sequence shown here is derived from an EMBL/GenBank/DDBJ whole genome shotgun (WGS) entry which is preliminary data.</text>
</comment>
<proteinExistence type="predicted"/>
<accession>A0AAU9P9E4</accession>
<keyword evidence="2" id="KW-1185">Reference proteome</keyword>
<name>A0AAU9P9E4_9ASTR</name>
<dbReference type="EMBL" id="CAKMRJ010005523">
    <property type="protein sequence ID" value="CAH1446664.1"/>
    <property type="molecule type" value="Genomic_DNA"/>
</dbReference>
<organism evidence="1 2">
    <name type="scientific">Lactuca virosa</name>
    <dbReference type="NCBI Taxonomy" id="75947"/>
    <lineage>
        <taxon>Eukaryota</taxon>
        <taxon>Viridiplantae</taxon>
        <taxon>Streptophyta</taxon>
        <taxon>Embryophyta</taxon>
        <taxon>Tracheophyta</taxon>
        <taxon>Spermatophyta</taxon>
        <taxon>Magnoliopsida</taxon>
        <taxon>eudicotyledons</taxon>
        <taxon>Gunneridae</taxon>
        <taxon>Pentapetalae</taxon>
        <taxon>asterids</taxon>
        <taxon>campanulids</taxon>
        <taxon>Asterales</taxon>
        <taxon>Asteraceae</taxon>
        <taxon>Cichorioideae</taxon>
        <taxon>Cichorieae</taxon>
        <taxon>Lactucinae</taxon>
        <taxon>Lactuca</taxon>
    </lineage>
</organism>
<sequence length="194" mass="21393">MIKTQHLEPVTTPIFTPIFSPVTGETPQQGGSTMTIDPMNELQRSIDEGPTSYATVYTQSVSAQTQQLTMILGSTTPPTVNNVSGVPVISQSPPLNQMAREQAMAFQTPPFVTKMSFNTTIPPHPTFMSNNLLAQNPHLLSIHPMTFPFQQQSFYGPTPGHLSTYNNMLVQPYLTAQQYNPQGAFSILNRYCLS</sequence>
<dbReference type="Proteomes" id="UP001157418">
    <property type="component" value="Unassembled WGS sequence"/>
</dbReference>
<protein>
    <submittedName>
        <fullName evidence="1">Uncharacterized protein</fullName>
    </submittedName>
</protein>
<evidence type="ECO:0000313" key="2">
    <source>
        <dbReference type="Proteomes" id="UP001157418"/>
    </source>
</evidence>
<reference evidence="1 2" key="1">
    <citation type="submission" date="2022-01" db="EMBL/GenBank/DDBJ databases">
        <authorList>
            <person name="Xiong W."/>
            <person name="Schranz E."/>
        </authorList>
    </citation>
    <scope>NUCLEOTIDE SEQUENCE [LARGE SCALE GENOMIC DNA]</scope>
</reference>
<evidence type="ECO:0000313" key="1">
    <source>
        <dbReference type="EMBL" id="CAH1446664.1"/>
    </source>
</evidence>
<dbReference type="AlphaFoldDB" id="A0AAU9P9E4"/>